<evidence type="ECO:0000256" key="1">
    <source>
        <dbReference type="ARBA" id="ARBA00022581"/>
    </source>
</evidence>
<organism evidence="4 5">
    <name type="scientific">Penaeus vannamei</name>
    <name type="common">Whiteleg shrimp</name>
    <name type="synonym">Litopenaeus vannamei</name>
    <dbReference type="NCBI Taxonomy" id="6689"/>
    <lineage>
        <taxon>Eukaryota</taxon>
        <taxon>Metazoa</taxon>
        <taxon>Ecdysozoa</taxon>
        <taxon>Arthropoda</taxon>
        <taxon>Crustacea</taxon>
        <taxon>Multicrustacea</taxon>
        <taxon>Malacostraca</taxon>
        <taxon>Eumalacostraca</taxon>
        <taxon>Eucarida</taxon>
        <taxon>Decapoda</taxon>
        <taxon>Dendrobranchiata</taxon>
        <taxon>Penaeoidea</taxon>
        <taxon>Penaeidae</taxon>
        <taxon>Penaeus</taxon>
    </lineage>
</organism>
<feature type="transmembrane region" description="Helical" evidence="3">
    <location>
        <begin position="855"/>
        <end position="873"/>
    </location>
</feature>
<evidence type="ECO:0000256" key="2">
    <source>
        <dbReference type="SAM" id="MobiDB-lite"/>
    </source>
</evidence>
<feature type="compositionally biased region" description="Basic and acidic residues" evidence="2">
    <location>
        <begin position="360"/>
        <end position="369"/>
    </location>
</feature>
<dbReference type="Proteomes" id="UP000283509">
    <property type="component" value="Unassembled WGS sequence"/>
</dbReference>
<feature type="transmembrane region" description="Helical" evidence="3">
    <location>
        <begin position="821"/>
        <end position="843"/>
    </location>
</feature>
<keyword evidence="5" id="KW-1185">Reference proteome</keyword>
<keyword evidence="1" id="KW-0945">Host-virus interaction</keyword>
<keyword evidence="3" id="KW-0472">Membrane</keyword>
<feature type="region of interest" description="Disordered" evidence="2">
    <location>
        <begin position="294"/>
        <end position="323"/>
    </location>
</feature>
<evidence type="ECO:0000313" key="4">
    <source>
        <dbReference type="EMBL" id="ROT63519.1"/>
    </source>
</evidence>
<keyword evidence="3" id="KW-1133">Transmembrane helix</keyword>
<protein>
    <submittedName>
        <fullName evidence="4">Uncharacterized protein</fullName>
    </submittedName>
</protein>
<accession>A0A3R7PYJ3</accession>
<feature type="compositionally biased region" description="Pro residues" evidence="2">
    <location>
        <begin position="58"/>
        <end position="74"/>
    </location>
</feature>
<name>A0A3R7PYJ3_PENVA</name>
<evidence type="ECO:0000313" key="5">
    <source>
        <dbReference type="Proteomes" id="UP000283509"/>
    </source>
</evidence>
<feature type="region of interest" description="Disordered" evidence="2">
    <location>
        <begin position="351"/>
        <end position="391"/>
    </location>
</feature>
<feature type="compositionally biased region" description="Pro residues" evidence="2">
    <location>
        <begin position="425"/>
        <end position="444"/>
    </location>
</feature>
<reference evidence="4 5" key="2">
    <citation type="submission" date="2019-01" db="EMBL/GenBank/DDBJ databases">
        <title>The decoding of complex shrimp genome reveals the adaptation for benthos swimmer, frequently molting mechanism and breeding impact on genome.</title>
        <authorList>
            <person name="Sun Y."/>
            <person name="Gao Y."/>
            <person name="Yu Y."/>
        </authorList>
    </citation>
    <scope>NUCLEOTIDE SEQUENCE [LARGE SCALE GENOMIC DNA]</scope>
    <source>
        <tissue evidence="4">Muscle</tissue>
    </source>
</reference>
<dbReference type="PANTHER" id="PTHR13037:SF24">
    <property type="entry name" value="POLYCOMB PROTEIN PCL-RELATED"/>
    <property type="match status" value="1"/>
</dbReference>
<dbReference type="AlphaFoldDB" id="A0A3R7PYJ3"/>
<feature type="region of interest" description="Disordered" evidence="2">
    <location>
        <begin position="417"/>
        <end position="485"/>
    </location>
</feature>
<sequence>MEVLAASSSTSISAGFPYNDFWGRGAGGGFDRISNDGTPVIAFRSSRAQTLPSPCPPPGFALQAPPRPPSPLSPPQNGVLASAFRREGRGASLRGLAAGGEPWEVRQEIEGRSGGNDLAARGGRGGGGGLYFVVSSLEEAKCSEGEHLGSTHLKLGGEGVAATPRSFVRLWTPLQPLIDLEMAPRAPTAVLDSRPISRAPIALRSPGLAARVQVALQAGAVSRPRCSRTPAPLVLRLFVRRGGLLCQSQWRVGQGRGPRAGASLRRGTTGRAFVEGVAGPDCSRRTLCAFWKRRNNTSAGRPPPRSDFPPPRSDFPPSVRQRGREEHLCVGNQSWSCLDFRLGPVQRNEAVLSADAGSPRAKDSGEAPRRVPRSLVTKQRSSHRSGTGGDWIGAKRIRLFPPTKELHLRIPPICFHQLTTTNKPPDTPPTTPPPPPPRSPPIPVPRGASPRRCLTTSGRKGAKEKERRSGGGPAISRRSGTPRAPRITEYQKVITEVCGRSKYHAADSEEKSWALHSLLLFSLSFSATYRPLILYIHLPPCPFRPLNKYTLSFRPLIVLFHLLPVLLSSFTFTLPPCPFRPLIVLYIHPPSLSFSGPLHSPSLSFSATYRPYIQLPPCPFRPLIVLYIHPPSLSFLATYRPYISPSSLSFLATYRPLHSPSSLSFLATYRPLHSPPSLSFLATSSFTFILPPCPFRPLIVLYIHPPSLSFSATYRPLHPSSLPVLFGHLSSFTSSSSLSFSATYRPLHSPSLPVLFTYVLYIHLLPVLFGHFIVLYIHPPSLSFSATYRPLHSPLIVLYIHPPSLSFSATYRPLHSSSLPVLFGHLSSFTFTLPVLFGHLSSFTFTPSLSFRPLIVLYIHTLIASSCPFGHLLHSPSSLSFRPLIVLYIHPPSLSFSATYRPLHSPSLPVLFGHLSSFTFTLPPCPFGHLSSFTFTSLPVLFGHLSSFTFTLPPCPFRPLIVLTFILPPCPFRPLIVCYIHPPSLSFSATYRPLHSPSFARAEGLRGFTRAEKTSRFDAV</sequence>
<keyword evidence="3" id="KW-0812">Transmembrane</keyword>
<feature type="transmembrane region" description="Helical" evidence="3">
    <location>
        <begin position="791"/>
        <end position="809"/>
    </location>
</feature>
<dbReference type="EMBL" id="QCYY01003429">
    <property type="protein sequence ID" value="ROT63519.1"/>
    <property type="molecule type" value="Genomic_DNA"/>
</dbReference>
<dbReference type="PANTHER" id="PTHR13037">
    <property type="entry name" value="FORMIN"/>
    <property type="match status" value="1"/>
</dbReference>
<gene>
    <name evidence="4" type="ORF">C7M84_018588</name>
</gene>
<proteinExistence type="predicted"/>
<feature type="region of interest" description="Disordered" evidence="2">
    <location>
        <begin position="58"/>
        <end position="78"/>
    </location>
</feature>
<reference evidence="4 5" key="1">
    <citation type="submission" date="2018-04" db="EMBL/GenBank/DDBJ databases">
        <authorList>
            <person name="Zhang X."/>
            <person name="Yuan J."/>
            <person name="Li F."/>
            <person name="Xiang J."/>
        </authorList>
    </citation>
    <scope>NUCLEOTIDE SEQUENCE [LARGE SCALE GENOMIC DNA]</scope>
    <source>
        <tissue evidence="4">Muscle</tissue>
    </source>
</reference>
<feature type="transmembrane region" description="Helical" evidence="3">
    <location>
        <begin position="755"/>
        <end position="779"/>
    </location>
</feature>
<evidence type="ECO:0000256" key="3">
    <source>
        <dbReference type="SAM" id="Phobius"/>
    </source>
</evidence>
<comment type="caution">
    <text evidence="4">The sequence shown here is derived from an EMBL/GenBank/DDBJ whole genome shotgun (WGS) entry which is preliminary data.</text>
</comment>
<feature type="compositionally biased region" description="Pro residues" evidence="2">
    <location>
        <begin position="301"/>
        <end position="314"/>
    </location>
</feature>